<evidence type="ECO:0008006" key="2">
    <source>
        <dbReference type="Google" id="ProtNLM"/>
    </source>
</evidence>
<protein>
    <recommendedName>
        <fullName evidence="2">Glycosyltransferase</fullName>
    </recommendedName>
</protein>
<dbReference type="EMBL" id="MT898274">
    <property type="protein sequence ID" value="QOS24663.1"/>
    <property type="molecule type" value="Genomic_DNA"/>
</dbReference>
<dbReference type="SUPFAM" id="SSF53756">
    <property type="entry name" value="UDP-Glycosyltransferase/glycogen phosphorylase"/>
    <property type="match status" value="1"/>
</dbReference>
<gene>
    <name evidence="1" type="ORF">VP358_00021</name>
</gene>
<dbReference type="AlphaFoldDB" id="A0A7M1WCA1"/>
<name>A0A7M1WCA1_VIBPH</name>
<accession>A0A7M1WCA1</accession>
<proteinExistence type="predicted"/>
<organism evidence="1">
    <name type="scientific">Vibrio parahaemolyticus</name>
    <dbReference type="NCBI Taxonomy" id="670"/>
    <lineage>
        <taxon>Bacteria</taxon>
        <taxon>Pseudomonadati</taxon>
        <taxon>Pseudomonadota</taxon>
        <taxon>Gammaproteobacteria</taxon>
        <taxon>Vibrionales</taxon>
        <taxon>Vibrionaceae</taxon>
        <taxon>Vibrio</taxon>
    </lineage>
</organism>
<sequence length="364" mass="42601">MKGEWQLFRIYLTMLTKKSKILLLGDFSSFHYNLRCELKDKGYNVNVASSGDGWKKIPCDIRLSYGRKGLLNKVLNQILPLLIIFRLIGYDKVQLIHTKILPNYYLNKLFISLIFLLNKDVYLVACGSDSRYLLQCKRKILKYSPYDSLEEHSLIEKKWIDFHNKVVKKVKAIIPVLYEYYLPYQNEPNITEVIPLLAPKSKNTFKFNNKIIFFHGLIREDFKGSKYIRRAFEKLEKEYSDEAEFIIDGHMPINEYLAIIDKTHVIVDQCRSYGYGVNGVIALSKGKILMSGAEPESNDKLSSSECPVINIVPNEKDIYEKIKVLIENRDNLEKLSNNSFEYFINVHNPELIYKKYISVWKDYV</sequence>
<evidence type="ECO:0000313" key="1">
    <source>
        <dbReference type="EMBL" id="QOS24663.1"/>
    </source>
</evidence>
<reference evidence="1" key="1">
    <citation type="submission" date="2020-08" db="EMBL/GenBank/DDBJ databases">
        <title>Genetic structure, function and evolution of capsule biosynthesis loci in Vibrio parahaemolyticus.</title>
        <authorList>
            <person name="Li L."/>
            <person name="Bian S."/>
        </authorList>
    </citation>
    <scope>NUCLEOTIDE SEQUENCE</scope>
    <source>
        <strain evidence="1">VP358</strain>
    </source>
</reference>